<dbReference type="Proteomes" id="UP000248783">
    <property type="component" value="Unassembled WGS sequence"/>
</dbReference>
<organism evidence="1 2">
    <name type="scientific">Xylanimonas oleitrophica</name>
    <dbReference type="NCBI Taxonomy" id="2607479"/>
    <lineage>
        <taxon>Bacteria</taxon>
        <taxon>Bacillati</taxon>
        <taxon>Actinomycetota</taxon>
        <taxon>Actinomycetes</taxon>
        <taxon>Micrococcales</taxon>
        <taxon>Promicromonosporaceae</taxon>
        <taxon>Xylanimonas</taxon>
    </lineage>
</organism>
<dbReference type="NCBIfam" id="TIGR01725">
    <property type="entry name" value="phge_HK97_gp10"/>
    <property type="match status" value="1"/>
</dbReference>
<dbReference type="AlphaFoldDB" id="A0A2W5X2T3"/>
<protein>
    <recommendedName>
        <fullName evidence="3">HK97 gp10 family phage protein</fullName>
    </recommendedName>
</protein>
<dbReference type="Pfam" id="PF04883">
    <property type="entry name" value="HK97-gp10_like"/>
    <property type="match status" value="1"/>
</dbReference>
<evidence type="ECO:0000313" key="1">
    <source>
        <dbReference type="EMBL" id="PZR55226.1"/>
    </source>
</evidence>
<dbReference type="InterPro" id="IPR010064">
    <property type="entry name" value="HK97-gp10_tail"/>
</dbReference>
<accession>A0A2W5X2T3</accession>
<name>A0A2W5X2T3_9MICO</name>
<proteinExistence type="predicted"/>
<dbReference type="EMBL" id="QKWH01000001">
    <property type="protein sequence ID" value="PZR55226.1"/>
    <property type="molecule type" value="Genomic_DNA"/>
</dbReference>
<dbReference type="RefSeq" id="WP_111249590.1">
    <property type="nucleotide sequence ID" value="NZ_QKWH01000001.1"/>
</dbReference>
<keyword evidence="2" id="KW-1185">Reference proteome</keyword>
<evidence type="ECO:0000313" key="2">
    <source>
        <dbReference type="Proteomes" id="UP000248783"/>
    </source>
</evidence>
<evidence type="ECO:0008006" key="3">
    <source>
        <dbReference type="Google" id="ProtNLM"/>
    </source>
</evidence>
<reference evidence="1 2" key="1">
    <citation type="submission" date="2018-06" db="EMBL/GenBank/DDBJ databases">
        <title>Whole genome sequencing of a novel hydrocarbon degrading bacterial strain, PW21 isolated from oil contaminated produced water sample.</title>
        <authorList>
            <person name="Nagkirti P."/>
            <person name="Shaikh A."/>
            <person name="Gowdaman V."/>
            <person name="Engineer A.E."/>
            <person name="Dagar S."/>
            <person name="Dhakephalkar P.K."/>
        </authorList>
    </citation>
    <scope>NUCLEOTIDE SEQUENCE [LARGE SCALE GENOMIC DNA]</scope>
    <source>
        <strain evidence="1 2">PW21</strain>
    </source>
</reference>
<comment type="caution">
    <text evidence="1">The sequence shown here is derived from an EMBL/GenBank/DDBJ whole genome shotgun (WGS) entry which is preliminary data.</text>
</comment>
<sequence length="116" mass="12276">MGFDVRGIRRMSTDLRQAGQKAGPIVELVVRKATLDVERDAKTGVPVDTGNLRATISSDVQATAGSVSGEVGPTANYGLFVELGTSKMAPQPYMGPALDRNAPAFEQAMAQIVDRL</sequence>
<gene>
    <name evidence="1" type="ORF">DNL40_02325</name>
</gene>